<dbReference type="InterPro" id="IPR011152">
    <property type="entry name" value="Pesterase_MJ0912"/>
</dbReference>
<organism evidence="3 4">
    <name type="scientific">Paenibacillus oceani</name>
    <dbReference type="NCBI Taxonomy" id="2772510"/>
    <lineage>
        <taxon>Bacteria</taxon>
        <taxon>Bacillati</taxon>
        <taxon>Bacillota</taxon>
        <taxon>Bacilli</taxon>
        <taxon>Bacillales</taxon>
        <taxon>Paenibacillaceae</taxon>
        <taxon>Paenibacillus</taxon>
    </lineage>
</organism>
<accession>A0A927C532</accession>
<evidence type="ECO:0000313" key="3">
    <source>
        <dbReference type="EMBL" id="MBD2861509.1"/>
    </source>
</evidence>
<comment type="similarity">
    <text evidence="1">Belongs to the metallophosphoesterase superfamily. YfcE family.</text>
</comment>
<protein>
    <submittedName>
        <fullName evidence="3">Metallophosphoesterase family protein</fullName>
    </submittedName>
</protein>
<evidence type="ECO:0000256" key="1">
    <source>
        <dbReference type="ARBA" id="ARBA00008950"/>
    </source>
</evidence>
<dbReference type="PIRSF" id="PIRSF000883">
    <property type="entry name" value="Pesterase_MJ0912"/>
    <property type="match status" value="1"/>
</dbReference>
<dbReference type="Pfam" id="PF12850">
    <property type="entry name" value="Metallophos_2"/>
    <property type="match status" value="1"/>
</dbReference>
<gene>
    <name evidence="3" type="ORF">IDH45_05835</name>
</gene>
<reference evidence="3" key="1">
    <citation type="submission" date="2020-09" db="EMBL/GenBank/DDBJ databases">
        <title>A novel bacterium of genus Paenibacillus, isolated from South China Sea.</title>
        <authorList>
            <person name="Huang H."/>
            <person name="Mo K."/>
            <person name="Hu Y."/>
        </authorList>
    </citation>
    <scope>NUCLEOTIDE SEQUENCE</scope>
    <source>
        <strain evidence="3">IB182363</strain>
    </source>
</reference>
<dbReference type="Proteomes" id="UP000639396">
    <property type="component" value="Unassembled WGS sequence"/>
</dbReference>
<name>A0A927C532_9BACL</name>
<dbReference type="PANTHER" id="PTHR42850:SF2">
    <property type="entry name" value="BLL5683 PROTEIN"/>
    <property type="match status" value="1"/>
</dbReference>
<keyword evidence="4" id="KW-1185">Reference proteome</keyword>
<dbReference type="GO" id="GO:0005737">
    <property type="term" value="C:cytoplasm"/>
    <property type="evidence" value="ECO:0007669"/>
    <property type="project" value="TreeGrafter"/>
</dbReference>
<dbReference type="PANTHER" id="PTHR42850">
    <property type="entry name" value="METALLOPHOSPHOESTERASE"/>
    <property type="match status" value="1"/>
</dbReference>
<evidence type="ECO:0000313" key="4">
    <source>
        <dbReference type="Proteomes" id="UP000639396"/>
    </source>
</evidence>
<proteinExistence type="inferred from homology"/>
<dbReference type="RefSeq" id="WP_190925596.1">
    <property type="nucleotide sequence ID" value="NZ_JACXJA010000006.1"/>
</dbReference>
<dbReference type="InterPro" id="IPR050126">
    <property type="entry name" value="Ap4A_hydrolase"/>
</dbReference>
<dbReference type="AlphaFoldDB" id="A0A927C532"/>
<dbReference type="Gene3D" id="3.60.21.10">
    <property type="match status" value="1"/>
</dbReference>
<sequence length="236" mass="27511">MKALVLSDVHANIYALEAVWSKENDSDIVYCAGDLVDYGPFPGEVIAWMREHNAVCVQGNHDRKVAALYRRPDQLKDTPDGEWKWKHDNAGKLGEDDITLLERLPESVSFWMDGFGYRMQHLYYKYETIESLHQFDEYWRSHAEEDVREAEHRRLIFGHTHRRTVHYLGDRELWLNPGSVSYRRKDDPSKDAHYMTITDGRIEMKSVEYDRSPLLAATKATRLCAGELEAGLRFFG</sequence>
<dbReference type="GO" id="GO:0016791">
    <property type="term" value="F:phosphatase activity"/>
    <property type="evidence" value="ECO:0007669"/>
    <property type="project" value="TreeGrafter"/>
</dbReference>
<dbReference type="EMBL" id="JACXJA010000006">
    <property type="protein sequence ID" value="MBD2861509.1"/>
    <property type="molecule type" value="Genomic_DNA"/>
</dbReference>
<feature type="domain" description="Calcineurin-like phosphoesterase" evidence="2">
    <location>
        <begin position="1"/>
        <end position="189"/>
    </location>
</feature>
<dbReference type="InterPro" id="IPR029052">
    <property type="entry name" value="Metallo-depent_PP-like"/>
</dbReference>
<dbReference type="InterPro" id="IPR024654">
    <property type="entry name" value="Calcineurin-like_PHP_lpxH"/>
</dbReference>
<evidence type="ECO:0000259" key="2">
    <source>
        <dbReference type="Pfam" id="PF12850"/>
    </source>
</evidence>
<dbReference type="SUPFAM" id="SSF56300">
    <property type="entry name" value="Metallo-dependent phosphatases"/>
    <property type="match status" value="1"/>
</dbReference>
<comment type="caution">
    <text evidence="3">The sequence shown here is derived from an EMBL/GenBank/DDBJ whole genome shotgun (WGS) entry which is preliminary data.</text>
</comment>